<dbReference type="PANTHER" id="PTHR47338">
    <property type="entry name" value="ZN(II)2CYS6 TRANSCRIPTION FACTOR (EUROFUNG)-RELATED"/>
    <property type="match status" value="1"/>
</dbReference>
<feature type="domain" description="Xylanolytic transcriptional activator regulatory" evidence="7">
    <location>
        <begin position="34"/>
        <end position="166"/>
    </location>
</feature>
<dbReference type="InterPro" id="IPR050815">
    <property type="entry name" value="TF_fung"/>
</dbReference>
<keyword evidence="2" id="KW-0479">Metal-binding</keyword>
<comment type="subcellular location">
    <subcellularLocation>
        <location evidence="1">Nucleus</location>
    </subcellularLocation>
</comment>
<evidence type="ECO:0000313" key="9">
    <source>
        <dbReference type="Proteomes" id="UP000247810"/>
    </source>
</evidence>
<feature type="compositionally biased region" description="Low complexity" evidence="6">
    <location>
        <begin position="186"/>
        <end position="200"/>
    </location>
</feature>
<evidence type="ECO:0000256" key="2">
    <source>
        <dbReference type="ARBA" id="ARBA00022723"/>
    </source>
</evidence>
<dbReference type="OrthoDB" id="2943660at2759"/>
<dbReference type="Proteomes" id="UP000247810">
    <property type="component" value="Unassembled WGS sequence"/>
</dbReference>
<evidence type="ECO:0000313" key="8">
    <source>
        <dbReference type="EMBL" id="PYH94322.1"/>
    </source>
</evidence>
<evidence type="ECO:0000256" key="6">
    <source>
        <dbReference type="SAM" id="MobiDB-lite"/>
    </source>
</evidence>
<dbReference type="GO" id="GO:0006351">
    <property type="term" value="P:DNA-templated transcription"/>
    <property type="evidence" value="ECO:0007669"/>
    <property type="project" value="InterPro"/>
</dbReference>
<accession>A0A319ETD0</accession>
<dbReference type="EMBL" id="KZ825873">
    <property type="protein sequence ID" value="PYH94322.1"/>
    <property type="molecule type" value="Genomic_DNA"/>
</dbReference>
<proteinExistence type="predicted"/>
<evidence type="ECO:0000259" key="7">
    <source>
        <dbReference type="Pfam" id="PF04082"/>
    </source>
</evidence>
<dbReference type="AlphaFoldDB" id="A0A319ETD0"/>
<evidence type="ECO:0000256" key="3">
    <source>
        <dbReference type="ARBA" id="ARBA00023015"/>
    </source>
</evidence>
<keyword evidence="4" id="KW-0804">Transcription</keyword>
<dbReference type="STRING" id="1448320.A0A319ETD0"/>
<dbReference type="GO" id="GO:0008270">
    <property type="term" value="F:zinc ion binding"/>
    <property type="evidence" value="ECO:0007669"/>
    <property type="project" value="InterPro"/>
</dbReference>
<evidence type="ECO:0000256" key="4">
    <source>
        <dbReference type="ARBA" id="ARBA00023163"/>
    </source>
</evidence>
<feature type="region of interest" description="Disordered" evidence="6">
    <location>
        <begin position="163"/>
        <end position="200"/>
    </location>
</feature>
<keyword evidence="5" id="KW-0539">Nucleus</keyword>
<dbReference type="Pfam" id="PF04082">
    <property type="entry name" value="Fungal_trans"/>
    <property type="match status" value="1"/>
</dbReference>
<reference evidence="8 9" key="1">
    <citation type="submission" date="2018-02" db="EMBL/GenBank/DDBJ databases">
        <title>The genomes of Aspergillus section Nigri reveals drivers in fungal speciation.</title>
        <authorList>
            <consortium name="DOE Joint Genome Institute"/>
            <person name="Vesth T.C."/>
            <person name="Nybo J."/>
            <person name="Theobald S."/>
            <person name="Brandl J."/>
            <person name="Frisvad J.C."/>
            <person name="Nielsen K.F."/>
            <person name="Lyhne E.K."/>
            <person name="Kogle M.E."/>
            <person name="Kuo A."/>
            <person name="Riley R."/>
            <person name="Clum A."/>
            <person name="Nolan M."/>
            <person name="Lipzen A."/>
            <person name="Salamov A."/>
            <person name="Henrissat B."/>
            <person name="Wiebenga A."/>
            <person name="De vries R.P."/>
            <person name="Grigoriev I.V."/>
            <person name="Mortensen U.H."/>
            <person name="Andersen M.R."/>
            <person name="Baker S.E."/>
        </authorList>
    </citation>
    <scope>NUCLEOTIDE SEQUENCE [LARGE SCALE GENOMIC DNA]</scope>
    <source>
        <strain evidence="8 9">CBS 707.79</strain>
    </source>
</reference>
<keyword evidence="9" id="KW-1185">Reference proteome</keyword>
<protein>
    <recommendedName>
        <fullName evidence="7">Xylanolytic transcriptional activator regulatory domain-containing protein</fullName>
    </recommendedName>
</protein>
<dbReference type="PANTHER" id="PTHR47338:SF9">
    <property type="entry name" value="ZN(II)2CYS6 TRANSCRIPTION FACTOR (EUROFUNG)"/>
    <property type="match status" value="1"/>
</dbReference>
<evidence type="ECO:0000256" key="5">
    <source>
        <dbReference type="ARBA" id="ARBA00023242"/>
    </source>
</evidence>
<name>A0A319ETD0_9EURO</name>
<dbReference type="InterPro" id="IPR007219">
    <property type="entry name" value="XnlR_reg_dom"/>
</dbReference>
<organism evidence="8 9">
    <name type="scientific">Aspergillus ellipticus CBS 707.79</name>
    <dbReference type="NCBI Taxonomy" id="1448320"/>
    <lineage>
        <taxon>Eukaryota</taxon>
        <taxon>Fungi</taxon>
        <taxon>Dikarya</taxon>
        <taxon>Ascomycota</taxon>
        <taxon>Pezizomycotina</taxon>
        <taxon>Eurotiomycetes</taxon>
        <taxon>Eurotiomycetidae</taxon>
        <taxon>Eurotiales</taxon>
        <taxon>Aspergillaceae</taxon>
        <taxon>Aspergillus</taxon>
        <taxon>Aspergillus subgen. Circumdati</taxon>
    </lineage>
</organism>
<feature type="compositionally biased region" description="Pro residues" evidence="6">
    <location>
        <begin position="168"/>
        <end position="185"/>
    </location>
</feature>
<keyword evidence="3" id="KW-0805">Transcription regulation</keyword>
<dbReference type="VEuPathDB" id="FungiDB:BO71DRAFT_476180"/>
<dbReference type="GO" id="GO:0003677">
    <property type="term" value="F:DNA binding"/>
    <property type="evidence" value="ECO:0007669"/>
    <property type="project" value="InterPro"/>
</dbReference>
<dbReference type="GO" id="GO:0000981">
    <property type="term" value="F:DNA-binding transcription factor activity, RNA polymerase II-specific"/>
    <property type="evidence" value="ECO:0007669"/>
    <property type="project" value="InterPro"/>
</dbReference>
<dbReference type="GO" id="GO:0005634">
    <property type="term" value="C:nucleus"/>
    <property type="evidence" value="ECO:0007669"/>
    <property type="project" value="UniProtKB-SubCell"/>
</dbReference>
<gene>
    <name evidence="8" type="ORF">BO71DRAFT_476180</name>
</gene>
<sequence>MSSSPKPCVEGLDRAIDVYEKMIHLQPIPLFSLDFLSSYLAQASECLIWSFLGLTLAFSTHDCPHNSDRNARETYMRSAEDVVWKMAAEAIPRIEVTQSLCLLALTHIKDEKETKAWMAIGMASRLESFRHLIEDSSTPDRDSMSSRCYWSLRILETLLSPQLSTSPVPQPPPPYPPSVPLPPPILSTTHHSPSPPSSSASPADLGITAYTIHLTTLWSEITTYLHTLRSGTLETPWSPTSTYSTLTTQLHKFDSSLPESHLLRNVSFTKRTPASLLHHQTYWTSWLLMQFLSHASAAITNHPFIHLVVLRNVHGVSQSRLFLQQAVDQALFHSAWVFRLVCACDELEFPVYDPLIGHVVAATATISWIFRFAGDENVARRGGEQLVICERFLGKMVAVWPHLARKLHLLRSLQSTPSTSPPETTASKGTIITFQPTLLWDLLDPKLCNTGGSDSITHNPTIPRPPGASMRVTTQFVHPLNEDQTDLRPSFPGPFEGASEEITPTADGFEQLSFDELFAQLAPDEFGGGEY</sequence>
<evidence type="ECO:0000256" key="1">
    <source>
        <dbReference type="ARBA" id="ARBA00004123"/>
    </source>
</evidence>
<dbReference type="CDD" id="cd12148">
    <property type="entry name" value="fungal_TF_MHR"/>
    <property type="match status" value="1"/>
</dbReference>